<sequence length="180" mass="17621">MRRRAAIASALSATVVLIVGWELGASARTSIPTATDVSAPTTGDAASGGSASGDAGSGDNSAAASAGAAASATATPSPAVTAPDSSTASGTYTGSDVQTRFGDVQVQVVVANGSITDVVALALTDDENRSRQISARAAPILRTEVLAAQSSQVQMVSGATYTSEAYLTSLQAALDQAGLS</sequence>
<keyword evidence="4" id="KW-1185">Reference proteome</keyword>
<dbReference type="EMBL" id="SSSN01000011">
    <property type="protein sequence ID" value="THG31326.1"/>
    <property type="molecule type" value="Genomic_DNA"/>
</dbReference>
<reference evidence="3 4" key="1">
    <citation type="submission" date="2019-04" db="EMBL/GenBank/DDBJ databases">
        <authorList>
            <person name="Jiang L."/>
        </authorList>
    </citation>
    <scope>NUCLEOTIDE SEQUENCE [LARGE SCALE GENOMIC DNA]</scope>
    <source>
        <strain evidence="3 4">YIM 131861</strain>
    </source>
</reference>
<dbReference type="RefSeq" id="WP_136425093.1">
    <property type="nucleotide sequence ID" value="NZ_SSSN01000011.1"/>
</dbReference>
<evidence type="ECO:0000256" key="1">
    <source>
        <dbReference type="SAM" id="MobiDB-lite"/>
    </source>
</evidence>
<dbReference type="GO" id="GO:0016020">
    <property type="term" value="C:membrane"/>
    <property type="evidence" value="ECO:0007669"/>
    <property type="project" value="InterPro"/>
</dbReference>
<dbReference type="Proteomes" id="UP000307380">
    <property type="component" value="Unassembled WGS sequence"/>
</dbReference>
<gene>
    <name evidence="3" type="ORF">E6C70_13605</name>
</gene>
<dbReference type="GO" id="GO:0010181">
    <property type="term" value="F:FMN binding"/>
    <property type="evidence" value="ECO:0007669"/>
    <property type="project" value="InterPro"/>
</dbReference>
<dbReference type="OrthoDB" id="8099475at2"/>
<feature type="domain" description="FMN-binding" evidence="2">
    <location>
        <begin position="100"/>
        <end position="177"/>
    </location>
</feature>
<dbReference type="Pfam" id="PF04205">
    <property type="entry name" value="FMN_bind"/>
    <property type="match status" value="1"/>
</dbReference>
<evidence type="ECO:0000259" key="2">
    <source>
        <dbReference type="SMART" id="SM00900"/>
    </source>
</evidence>
<dbReference type="AlphaFoldDB" id="A0A4S4FPT1"/>
<organism evidence="3 4">
    <name type="scientific">Orlajensenia flava</name>
    <dbReference type="NCBI Taxonomy" id="2565934"/>
    <lineage>
        <taxon>Bacteria</taxon>
        <taxon>Bacillati</taxon>
        <taxon>Actinomycetota</taxon>
        <taxon>Actinomycetes</taxon>
        <taxon>Micrococcales</taxon>
        <taxon>Microbacteriaceae</taxon>
        <taxon>Orlajensenia</taxon>
    </lineage>
</organism>
<dbReference type="Gene3D" id="3.90.1010.20">
    <property type="match status" value="1"/>
</dbReference>
<proteinExistence type="predicted"/>
<protein>
    <submittedName>
        <fullName evidence="3">FMN-binding protein</fullName>
    </submittedName>
</protein>
<feature type="region of interest" description="Disordered" evidence="1">
    <location>
        <begin position="33"/>
        <end position="93"/>
    </location>
</feature>
<dbReference type="SMART" id="SM00900">
    <property type="entry name" value="FMN_bind"/>
    <property type="match status" value="1"/>
</dbReference>
<accession>A0A4S4FPT1</accession>
<comment type="caution">
    <text evidence="3">The sequence shown here is derived from an EMBL/GenBank/DDBJ whole genome shotgun (WGS) entry which is preliminary data.</text>
</comment>
<name>A0A4S4FPT1_9MICO</name>
<evidence type="ECO:0000313" key="4">
    <source>
        <dbReference type="Proteomes" id="UP000307380"/>
    </source>
</evidence>
<evidence type="ECO:0000313" key="3">
    <source>
        <dbReference type="EMBL" id="THG31326.1"/>
    </source>
</evidence>
<feature type="compositionally biased region" description="Low complexity" evidence="1">
    <location>
        <begin position="38"/>
        <end position="89"/>
    </location>
</feature>
<dbReference type="InterPro" id="IPR007329">
    <property type="entry name" value="FMN-bd"/>
</dbReference>